<reference evidence="1 2" key="1">
    <citation type="journal article" date="2018" name="Front. Plant Sci.">
        <title>Red Clover (Trifolium pratense) and Zigzag Clover (T. medium) - A Picture of Genomic Similarities and Differences.</title>
        <authorList>
            <person name="Dluhosova J."/>
            <person name="Istvanek J."/>
            <person name="Nedelnik J."/>
            <person name="Repkova J."/>
        </authorList>
    </citation>
    <scope>NUCLEOTIDE SEQUENCE [LARGE SCALE GENOMIC DNA]</scope>
    <source>
        <strain evidence="2">cv. 10/8</strain>
        <tissue evidence="1">Leaf</tissue>
    </source>
</reference>
<evidence type="ECO:0000313" key="1">
    <source>
        <dbReference type="EMBL" id="MCI87722.1"/>
    </source>
</evidence>
<protein>
    <submittedName>
        <fullName evidence="1">Uncharacterized protein</fullName>
    </submittedName>
</protein>
<accession>A0A392VJX1</accession>
<proteinExistence type="predicted"/>
<name>A0A392VJX1_9FABA</name>
<comment type="caution">
    <text evidence="1">The sequence shown here is derived from an EMBL/GenBank/DDBJ whole genome shotgun (WGS) entry which is preliminary data.</text>
</comment>
<dbReference type="Proteomes" id="UP000265520">
    <property type="component" value="Unassembled WGS sequence"/>
</dbReference>
<evidence type="ECO:0000313" key="2">
    <source>
        <dbReference type="Proteomes" id="UP000265520"/>
    </source>
</evidence>
<organism evidence="1 2">
    <name type="scientific">Trifolium medium</name>
    <dbReference type="NCBI Taxonomy" id="97028"/>
    <lineage>
        <taxon>Eukaryota</taxon>
        <taxon>Viridiplantae</taxon>
        <taxon>Streptophyta</taxon>
        <taxon>Embryophyta</taxon>
        <taxon>Tracheophyta</taxon>
        <taxon>Spermatophyta</taxon>
        <taxon>Magnoliopsida</taxon>
        <taxon>eudicotyledons</taxon>
        <taxon>Gunneridae</taxon>
        <taxon>Pentapetalae</taxon>
        <taxon>rosids</taxon>
        <taxon>fabids</taxon>
        <taxon>Fabales</taxon>
        <taxon>Fabaceae</taxon>
        <taxon>Papilionoideae</taxon>
        <taxon>50 kb inversion clade</taxon>
        <taxon>NPAAA clade</taxon>
        <taxon>Hologalegina</taxon>
        <taxon>IRL clade</taxon>
        <taxon>Trifolieae</taxon>
        <taxon>Trifolium</taxon>
    </lineage>
</organism>
<dbReference type="AlphaFoldDB" id="A0A392VJX1"/>
<sequence>MLTSSAAATTAVPFRPSQAAIFLPFSQSTTMHHLDILSFRILRFIAMIEPNHLVAAAEQPSV</sequence>
<dbReference type="EMBL" id="LXQA011173750">
    <property type="protein sequence ID" value="MCI87722.1"/>
    <property type="molecule type" value="Genomic_DNA"/>
</dbReference>
<keyword evidence="2" id="KW-1185">Reference proteome</keyword>